<comment type="caution">
    <text evidence="14">The sequence shown here is derived from an EMBL/GenBank/DDBJ whole genome shotgun (WGS) entry which is preliminary data.</text>
</comment>
<keyword evidence="10" id="KW-1015">Disulfide bond</keyword>
<organism evidence="14 15">
    <name type="scientific">Orchesella cincta</name>
    <name type="common">Springtail</name>
    <name type="synonym">Podura cincta</name>
    <dbReference type="NCBI Taxonomy" id="48709"/>
    <lineage>
        <taxon>Eukaryota</taxon>
        <taxon>Metazoa</taxon>
        <taxon>Ecdysozoa</taxon>
        <taxon>Arthropoda</taxon>
        <taxon>Hexapoda</taxon>
        <taxon>Collembola</taxon>
        <taxon>Entomobryomorpha</taxon>
        <taxon>Entomobryoidea</taxon>
        <taxon>Orchesellidae</taxon>
        <taxon>Orchesellinae</taxon>
        <taxon>Orchesella</taxon>
    </lineage>
</organism>
<dbReference type="PROSITE" id="PS00132">
    <property type="entry name" value="CARBOXYPEPT_ZN_1"/>
    <property type="match status" value="1"/>
</dbReference>
<evidence type="ECO:0000313" key="15">
    <source>
        <dbReference type="Proteomes" id="UP000094527"/>
    </source>
</evidence>
<keyword evidence="3 14" id="KW-0121">Carboxypeptidase</keyword>
<proteinExistence type="inferred from homology"/>
<evidence type="ECO:0000256" key="2">
    <source>
        <dbReference type="ARBA" id="ARBA00005988"/>
    </source>
</evidence>
<keyword evidence="6 12" id="KW-0732">Signal</keyword>
<dbReference type="SMART" id="SM00631">
    <property type="entry name" value="Zn_pept"/>
    <property type="match status" value="1"/>
</dbReference>
<gene>
    <name evidence="14" type="ORF">Ocin01_18038</name>
</gene>
<evidence type="ECO:0000256" key="7">
    <source>
        <dbReference type="ARBA" id="ARBA00022801"/>
    </source>
</evidence>
<evidence type="ECO:0000256" key="10">
    <source>
        <dbReference type="ARBA" id="ARBA00023157"/>
    </source>
</evidence>
<dbReference type="InterPro" id="IPR003146">
    <property type="entry name" value="M14A_act_pep"/>
</dbReference>
<reference evidence="14 15" key="1">
    <citation type="journal article" date="2016" name="Genome Biol. Evol.">
        <title>Gene Family Evolution Reflects Adaptation to Soil Environmental Stressors in the Genome of the Collembolan Orchesella cincta.</title>
        <authorList>
            <person name="Faddeeva-Vakhrusheva A."/>
            <person name="Derks M.F."/>
            <person name="Anvar S.Y."/>
            <person name="Agamennone V."/>
            <person name="Suring W."/>
            <person name="Smit S."/>
            <person name="van Straalen N.M."/>
            <person name="Roelofs D."/>
        </authorList>
    </citation>
    <scope>NUCLEOTIDE SEQUENCE [LARGE SCALE GENOMIC DNA]</scope>
    <source>
        <tissue evidence="14">Mixed pool</tissue>
    </source>
</reference>
<accession>A0A1D2M6U3</accession>
<dbReference type="PRINTS" id="PR00765">
    <property type="entry name" value="CRBOXYPTASEA"/>
</dbReference>
<dbReference type="PANTHER" id="PTHR11705">
    <property type="entry name" value="PROTEASE FAMILY M14 CARBOXYPEPTIDASE A,B"/>
    <property type="match status" value="1"/>
</dbReference>
<dbReference type="GO" id="GO:0004181">
    <property type="term" value="F:metallocarboxypeptidase activity"/>
    <property type="evidence" value="ECO:0007669"/>
    <property type="project" value="InterPro"/>
</dbReference>
<dbReference type="GO" id="GO:0008270">
    <property type="term" value="F:zinc ion binding"/>
    <property type="evidence" value="ECO:0007669"/>
    <property type="project" value="InterPro"/>
</dbReference>
<keyword evidence="7" id="KW-0378">Hydrolase</keyword>
<keyword evidence="8" id="KW-0862">Zinc</keyword>
<evidence type="ECO:0000256" key="8">
    <source>
        <dbReference type="ARBA" id="ARBA00022833"/>
    </source>
</evidence>
<dbReference type="PANTHER" id="PTHR11705:SF153">
    <property type="entry name" value="ZINC CARBOXYPEPTIDASE A 1-LIKE PROTEIN"/>
    <property type="match status" value="1"/>
</dbReference>
<dbReference type="SUPFAM" id="SSF54897">
    <property type="entry name" value="Protease propeptides/inhibitors"/>
    <property type="match status" value="1"/>
</dbReference>
<feature type="signal peptide" evidence="12">
    <location>
        <begin position="1"/>
        <end position="23"/>
    </location>
</feature>
<dbReference type="OrthoDB" id="3626597at2759"/>
<dbReference type="Pfam" id="PF00246">
    <property type="entry name" value="Peptidase_M14"/>
    <property type="match status" value="1"/>
</dbReference>
<evidence type="ECO:0000256" key="3">
    <source>
        <dbReference type="ARBA" id="ARBA00022645"/>
    </source>
</evidence>
<keyword evidence="15" id="KW-1185">Reference proteome</keyword>
<dbReference type="Gene3D" id="3.40.630.10">
    <property type="entry name" value="Zn peptidases"/>
    <property type="match status" value="1"/>
</dbReference>
<dbReference type="AlphaFoldDB" id="A0A1D2M6U3"/>
<feature type="domain" description="Peptidase M14" evidence="13">
    <location>
        <begin position="121"/>
        <end position="382"/>
    </location>
</feature>
<dbReference type="STRING" id="48709.A0A1D2M6U3"/>
<evidence type="ECO:0000256" key="9">
    <source>
        <dbReference type="ARBA" id="ARBA00023049"/>
    </source>
</evidence>
<evidence type="ECO:0000256" key="6">
    <source>
        <dbReference type="ARBA" id="ARBA00022729"/>
    </source>
</evidence>
<dbReference type="OMA" id="EDFEWHI"/>
<dbReference type="PROSITE" id="PS52035">
    <property type="entry name" value="PEPTIDASE_M14"/>
    <property type="match status" value="1"/>
</dbReference>
<dbReference type="FunFam" id="3.40.630.10:FF:000084">
    <property type="entry name" value="Carboxypeptidase B2"/>
    <property type="match status" value="1"/>
</dbReference>
<protein>
    <submittedName>
        <fullName evidence="14">Zinc carboxypeptidase A 1</fullName>
    </submittedName>
</protein>
<evidence type="ECO:0000256" key="5">
    <source>
        <dbReference type="ARBA" id="ARBA00022723"/>
    </source>
</evidence>
<dbReference type="EMBL" id="LJIJ01003349">
    <property type="protein sequence ID" value="ODM88644.1"/>
    <property type="molecule type" value="Genomic_DNA"/>
</dbReference>
<evidence type="ECO:0000313" key="14">
    <source>
        <dbReference type="EMBL" id="ODM88644.1"/>
    </source>
</evidence>
<dbReference type="InterPro" id="IPR000834">
    <property type="entry name" value="Peptidase_M14"/>
</dbReference>
<keyword evidence="4" id="KW-0645">Protease</keyword>
<dbReference type="GO" id="GO:0006508">
    <property type="term" value="P:proteolysis"/>
    <property type="evidence" value="ECO:0007669"/>
    <property type="project" value="UniProtKB-KW"/>
</dbReference>
<name>A0A1D2M6U3_ORCCI</name>
<evidence type="ECO:0000259" key="13">
    <source>
        <dbReference type="PROSITE" id="PS52035"/>
    </source>
</evidence>
<dbReference type="Gene3D" id="3.30.70.340">
    <property type="entry name" value="Metallocarboxypeptidase-like"/>
    <property type="match status" value="1"/>
</dbReference>
<comment type="cofactor">
    <cofactor evidence="1">
        <name>Zn(2+)</name>
        <dbReference type="ChEBI" id="CHEBI:29105"/>
    </cofactor>
</comment>
<dbReference type="Pfam" id="PF02244">
    <property type="entry name" value="Propep_M14"/>
    <property type="match status" value="1"/>
</dbReference>
<evidence type="ECO:0000256" key="12">
    <source>
        <dbReference type="SAM" id="SignalP"/>
    </source>
</evidence>
<evidence type="ECO:0000256" key="1">
    <source>
        <dbReference type="ARBA" id="ARBA00001947"/>
    </source>
</evidence>
<comment type="caution">
    <text evidence="11">Lacks conserved residue(s) required for the propagation of feature annotation.</text>
</comment>
<dbReference type="Proteomes" id="UP000094527">
    <property type="component" value="Unassembled WGS sequence"/>
</dbReference>
<dbReference type="SUPFAM" id="SSF53187">
    <property type="entry name" value="Zn-dependent exopeptidases"/>
    <property type="match status" value="1"/>
</dbReference>
<sequence length="382" mass="43189">MCVKMNFWFIFFCLFGFSVFVDADKIRYDNYKLLRFTPDNEDDLKLLVELQESNFGVIFWKEPSSVGKSVDVVFPPHLQGDTFQFLQKRLVSSVLSNNVQTLIDEEARGLLRNGKAFNWETYGTLDDIYDYLDTVAESYPYVEVVPYGESFENRELKALKIAKPTVSDKPAIWIDAGIHASEWIGPAVLTYVINELLTSDDADVIKITEDFDLYMIPVLNPDGYAYSQVERTWRKTRATISTGNPLGCVGVDANRNWNYFFNTGGSSSDPCSDGYHGGTAFSQPETKAASELFTSIAPQTKMFLTLHSYSQYVLLPFGYSNVHYPDYEEYMRIGIAVSDVIARPFGTQFEVGNIVDLLYVSSGGSVDWVKGVHIPALFWHLS</sequence>
<feature type="chain" id="PRO_5008903545" evidence="12">
    <location>
        <begin position="24"/>
        <end position="382"/>
    </location>
</feature>
<comment type="similarity">
    <text evidence="2 11">Belongs to the peptidase M14 family.</text>
</comment>
<evidence type="ECO:0000256" key="4">
    <source>
        <dbReference type="ARBA" id="ARBA00022670"/>
    </source>
</evidence>
<keyword evidence="9" id="KW-0482">Metalloprotease</keyword>
<dbReference type="InterPro" id="IPR057246">
    <property type="entry name" value="CARBOXYPEPT_ZN_1"/>
</dbReference>
<dbReference type="InterPro" id="IPR036990">
    <property type="entry name" value="M14A-like_propep"/>
</dbReference>
<evidence type="ECO:0000256" key="11">
    <source>
        <dbReference type="PROSITE-ProRule" id="PRU01379"/>
    </source>
</evidence>
<dbReference type="GO" id="GO:0005615">
    <property type="term" value="C:extracellular space"/>
    <property type="evidence" value="ECO:0007669"/>
    <property type="project" value="TreeGrafter"/>
</dbReference>
<keyword evidence="5" id="KW-0479">Metal-binding</keyword>